<evidence type="ECO:0000256" key="2">
    <source>
        <dbReference type="ARBA" id="ARBA00022448"/>
    </source>
</evidence>
<dbReference type="EMBL" id="BAUL01000261">
    <property type="protein sequence ID" value="GAD98821.1"/>
    <property type="molecule type" value="Genomic_DNA"/>
</dbReference>
<dbReference type="eggNOG" id="KOG3764">
    <property type="taxonomic scope" value="Eukaryota"/>
</dbReference>
<evidence type="ECO:0000256" key="6">
    <source>
        <dbReference type="SAM" id="Phobius"/>
    </source>
</evidence>
<feature type="transmembrane region" description="Helical" evidence="6">
    <location>
        <begin position="171"/>
        <end position="190"/>
    </location>
</feature>
<evidence type="ECO:0000256" key="5">
    <source>
        <dbReference type="ARBA" id="ARBA00023136"/>
    </source>
</evidence>
<dbReference type="HOGENOM" id="CLU_346808_0_0_1"/>
<dbReference type="Pfam" id="PF01261">
    <property type="entry name" value="AP_endonuc_2"/>
    <property type="match status" value="1"/>
</dbReference>
<feature type="domain" description="Major facilitator superfamily (MFS) profile" evidence="7">
    <location>
        <begin position="1"/>
        <end position="456"/>
    </location>
</feature>
<sequence>MTVAESQQLPVFLRVRSSTAFIVAAVAIAVFTSLDPCFSISSPGKMLLQMYTSYLVGLSGAGNLIGAFFFGWLADHTSNRRFSLLLALSVLTAATVMIWIAHHVAILYAGRFLQGLASAAVWSVGLALLVDTVGKNEVPVVMGYVNVAFSAGTVVGPFIGGVVYSMAGYDAVMGVAVGLLGLDIILRLLMVEKRELQHILDSSIDDEADEDVMRPLLGTPTPSAYNINAQASYFSELPTTHEADEDVKSEVAYKTLMQSKHLIVLLGCAIVQATMMSSFEVTLPLHLRDIFNYDPKGAGLAFIPLVLPTFFSPVIGYLCNHIGNRTVAFLGYILCGLTLVLLRFPTHKDILDQVGMFADLLLIGTAMCMIMTPVLTEIFVAVEDLEEEKPGRFGPYGAYAQAYGLFEFVYSAGVLVGPIIAGWLTTSFSWNALTLALGTVSFATSFLMPYKLAVTSVSLGRARFHSIQEKLSQASRHGIHGIELFYEDLEHLASSYPGGAVSTNILLAAHQIRKLCDSLKLTVINLQPFMFYEGLVDRSEHDRIINEKLPLWFGVLRILGSDAILIPSNFLPPDPVTGKARITGNIDVIVSDLTKVADLGARQSPPVKFAYEALAWGTYIDTWEAAWDIVRRVNRPNFGIGLDTFNIAGRVYGDPTSLTRKTRTAELDFHLSMLQMSKTLDPSKIFAFQLADAEYMTRPLSINHPFHVEGQPSRMSWSRNARLFPFERGLGAYLPVLDVVKTVLDLGYTGWISMEVFSTSLASPEAFVPLIQARRALDSWEILIEEIDGSAATESLDDRRCTPKISVRSPRASM</sequence>
<evidence type="ECO:0000256" key="4">
    <source>
        <dbReference type="ARBA" id="ARBA00022989"/>
    </source>
</evidence>
<dbReference type="PROSITE" id="PS50850">
    <property type="entry name" value="MFS"/>
    <property type="match status" value="1"/>
</dbReference>
<feature type="transmembrane region" description="Helical" evidence="6">
    <location>
        <begin position="54"/>
        <end position="73"/>
    </location>
</feature>
<proteinExistence type="predicted"/>
<evidence type="ECO:0000256" key="1">
    <source>
        <dbReference type="ARBA" id="ARBA00004141"/>
    </source>
</evidence>
<dbReference type="InterPro" id="IPR011701">
    <property type="entry name" value="MFS"/>
</dbReference>
<protein>
    <submittedName>
        <fullName evidence="8">3-dehydroshikimate dehydratase</fullName>
    </submittedName>
</protein>
<dbReference type="InterPro" id="IPR020846">
    <property type="entry name" value="MFS_dom"/>
</dbReference>
<dbReference type="CDD" id="cd17325">
    <property type="entry name" value="MFS_MdtG_SLC18_like"/>
    <property type="match status" value="1"/>
</dbReference>
<organism evidence="8 9">
    <name type="scientific">Byssochlamys spectabilis (strain No. 5 / NBRC 109023)</name>
    <name type="common">Paecilomyces variotii</name>
    <dbReference type="NCBI Taxonomy" id="1356009"/>
    <lineage>
        <taxon>Eukaryota</taxon>
        <taxon>Fungi</taxon>
        <taxon>Dikarya</taxon>
        <taxon>Ascomycota</taxon>
        <taxon>Pezizomycotina</taxon>
        <taxon>Eurotiomycetes</taxon>
        <taxon>Eurotiomycetidae</taxon>
        <taxon>Eurotiales</taxon>
        <taxon>Thermoascaceae</taxon>
        <taxon>Paecilomyces</taxon>
    </lineage>
</organism>
<dbReference type="OrthoDB" id="5360893at2759"/>
<evidence type="ECO:0000313" key="9">
    <source>
        <dbReference type="Proteomes" id="UP000018001"/>
    </source>
</evidence>
<keyword evidence="4 6" id="KW-1133">Transmembrane helix</keyword>
<dbReference type="PANTHER" id="PTHR23506:SF23">
    <property type="entry name" value="GH10249P"/>
    <property type="match status" value="1"/>
</dbReference>
<keyword evidence="2" id="KW-0813">Transport</keyword>
<feature type="transmembrane region" description="Helical" evidence="6">
    <location>
        <begin position="403"/>
        <end position="424"/>
    </location>
</feature>
<keyword evidence="9" id="KW-1185">Reference proteome</keyword>
<feature type="transmembrane region" description="Helical" evidence="6">
    <location>
        <begin position="356"/>
        <end position="382"/>
    </location>
</feature>
<dbReference type="InterPro" id="IPR013022">
    <property type="entry name" value="Xyl_isomerase-like_TIM-brl"/>
</dbReference>
<dbReference type="GO" id="GO:0016020">
    <property type="term" value="C:membrane"/>
    <property type="evidence" value="ECO:0007669"/>
    <property type="project" value="UniProtKB-SubCell"/>
</dbReference>
<dbReference type="InterPro" id="IPR036259">
    <property type="entry name" value="MFS_trans_sf"/>
</dbReference>
<dbReference type="Pfam" id="PF07690">
    <property type="entry name" value="MFS_1"/>
    <property type="match status" value="1"/>
</dbReference>
<feature type="transmembrane region" description="Helical" evidence="6">
    <location>
        <begin position="112"/>
        <end position="130"/>
    </location>
</feature>
<dbReference type="SUPFAM" id="SSF103473">
    <property type="entry name" value="MFS general substrate transporter"/>
    <property type="match status" value="1"/>
</dbReference>
<evidence type="ECO:0000313" key="8">
    <source>
        <dbReference type="EMBL" id="GAD98821.1"/>
    </source>
</evidence>
<name>V5G9X5_BYSSN</name>
<keyword evidence="5 6" id="KW-0472">Membrane</keyword>
<dbReference type="InterPro" id="IPR050930">
    <property type="entry name" value="MFS_Vesicular_Transporter"/>
</dbReference>
<feature type="transmembrane region" description="Helical" evidence="6">
    <location>
        <begin position="262"/>
        <end position="279"/>
    </location>
</feature>
<dbReference type="InParanoid" id="V5G9X5"/>
<dbReference type="Gene3D" id="1.20.1250.20">
    <property type="entry name" value="MFS general substrate transporter like domains"/>
    <property type="match status" value="1"/>
</dbReference>
<accession>V5G9X5</accession>
<evidence type="ECO:0000256" key="3">
    <source>
        <dbReference type="ARBA" id="ARBA00022692"/>
    </source>
</evidence>
<feature type="transmembrane region" description="Helical" evidence="6">
    <location>
        <begin position="326"/>
        <end position="344"/>
    </location>
</feature>
<keyword evidence="3 6" id="KW-0812">Transmembrane</keyword>
<dbReference type="Gene3D" id="3.20.20.150">
    <property type="entry name" value="Divalent-metal-dependent TIM barrel enzymes"/>
    <property type="match status" value="1"/>
</dbReference>
<dbReference type="PANTHER" id="PTHR23506">
    <property type="entry name" value="GH10249P"/>
    <property type="match status" value="1"/>
</dbReference>
<feature type="transmembrane region" description="Helical" evidence="6">
    <location>
        <begin position="299"/>
        <end position="319"/>
    </location>
</feature>
<dbReference type="AlphaFoldDB" id="V5G9X5"/>
<comment type="subcellular location">
    <subcellularLocation>
        <location evidence="1">Membrane</location>
        <topology evidence="1">Multi-pass membrane protein</topology>
    </subcellularLocation>
</comment>
<evidence type="ECO:0000259" key="7">
    <source>
        <dbReference type="PROSITE" id="PS50850"/>
    </source>
</evidence>
<feature type="transmembrane region" description="Helical" evidence="6">
    <location>
        <begin position="85"/>
        <end position="106"/>
    </location>
</feature>
<dbReference type="Proteomes" id="UP000018001">
    <property type="component" value="Unassembled WGS sequence"/>
</dbReference>
<comment type="caution">
    <text evidence="8">The sequence shown here is derived from an EMBL/GenBank/DDBJ whole genome shotgun (WGS) entry which is preliminary data.</text>
</comment>
<dbReference type="GO" id="GO:0022857">
    <property type="term" value="F:transmembrane transporter activity"/>
    <property type="evidence" value="ECO:0007669"/>
    <property type="project" value="InterPro"/>
</dbReference>
<dbReference type="SUPFAM" id="SSF51658">
    <property type="entry name" value="Xylose isomerase-like"/>
    <property type="match status" value="1"/>
</dbReference>
<reference evidence="9" key="1">
    <citation type="journal article" date="2014" name="Genome Announc.">
        <title>Draft genome sequence of the formaldehyde-resistant fungus Byssochlamys spectabilis No. 5 (anamorph Paecilomyces variotii No. 5) (NBRC109023).</title>
        <authorList>
            <person name="Oka T."/>
            <person name="Ekino K."/>
            <person name="Fukuda K."/>
            <person name="Nomura Y."/>
        </authorList>
    </citation>
    <scope>NUCLEOTIDE SEQUENCE [LARGE SCALE GENOMIC DNA]</scope>
    <source>
        <strain evidence="9">No. 5 / NBRC 109023</strain>
    </source>
</reference>
<gene>
    <name evidence="8" type="ORF">PVAR5_7522</name>
</gene>
<dbReference type="InterPro" id="IPR036237">
    <property type="entry name" value="Xyl_isomerase-like_sf"/>
</dbReference>
<feature type="transmembrane region" description="Helical" evidence="6">
    <location>
        <begin position="12"/>
        <end position="34"/>
    </location>
</feature>
<feature type="transmembrane region" description="Helical" evidence="6">
    <location>
        <begin position="142"/>
        <end position="165"/>
    </location>
</feature>